<comment type="caution">
    <text evidence="13">The sequence shown here is derived from an EMBL/GenBank/DDBJ whole genome shotgun (WGS) entry which is preliminary data.</text>
</comment>
<feature type="signal peptide" evidence="10">
    <location>
        <begin position="1"/>
        <end position="20"/>
    </location>
</feature>
<dbReference type="PANTHER" id="PTHR40980:SF4">
    <property type="entry name" value="TONB-DEPENDENT RECEPTOR-LIKE BETA-BARREL DOMAIN-CONTAINING PROTEIN"/>
    <property type="match status" value="1"/>
</dbReference>
<evidence type="ECO:0000259" key="11">
    <source>
        <dbReference type="Pfam" id="PF00593"/>
    </source>
</evidence>
<name>A0A9D1M9H5_9BACT</name>
<evidence type="ECO:0000256" key="10">
    <source>
        <dbReference type="SAM" id="SignalP"/>
    </source>
</evidence>
<feature type="domain" description="TonB-dependent receptor plug" evidence="12">
    <location>
        <begin position="132"/>
        <end position="232"/>
    </location>
</feature>
<keyword evidence="7 8" id="KW-0998">Cell outer membrane</keyword>
<feature type="domain" description="TonB-dependent receptor-like beta-barrel" evidence="11">
    <location>
        <begin position="481"/>
        <end position="907"/>
    </location>
</feature>
<comment type="similarity">
    <text evidence="8 9">Belongs to the TonB-dependent receptor family.</text>
</comment>
<proteinExistence type="inferred from homology"/>
<dbReference type="NCBIfam" id="TIGR01782">
    <property type="entry name" value="TonB-Xanth-Caul"/>
    <property type="match status" value="1"/>
</dbReference>
<organism evidence="13 14">
    <name type="scientific">Candidatus Gallibacteroides avistercoris</name>
    <dbReference type="NCBI Taxonomy" id="2840833"/>
    <lineage>
        <taxon>Bacteria</taxon>
        <taxon>Pseudomonadati</taxon>
        <taxon>Bacteroidota</taxon>
        <taxon>Bacteroidia</taxon>
        <taxon>Bacteroidales</taxon>
        <taxon>Bacteroidaceae</taxon>
        <taxon>Bacteroidaceae incertae sedis</taxon>
        <taxon>Candidatus Gallibacteroides</taxon>
    </lineage>
</organism>
<keyword evidence="5 9" id="KW-0798">TonB box</keyword>
<dbReference type="SUPFAM" id="SSF49464">
    <property type="entry name" value="Carboxypeptidase regulatory domain-like"/>
    <property type="match status" value="1"/>
</dbReference>
<dbReference type="Proteomes" id="UP000824112">
    <property type="component" value="Unassembled WGS sequence"/>
</dbReference>
<evidence type="ECO:0000313" key="13">
    <source>
        <dbReference type="EMBL" id="HIU56064.1"/>
    </source>
</evidence>
<evidence type="ECO:0000256" key="4">
    <source>
        <dbReference type="ARBA" id="ARBA00022692"/>
    </source>
</evidence>
<keyword evidence="13" id="KW-0675">Receptor</keyword>
<dbReference type="SUPFAM" id="SSF56935">
    <property type="entry name" value="Porins"/>
    <property type="match status" value="1"/>
</dbReference>
<dbReference type="InterPro" id="IPR039426">
    <property type="entry name" value="TonB-dep_rcpt-like"/>
</dbReference>
<evidence type="ECO:0000313" key="14">
    <source>
        <dbReference type="Proteomes" id="UP000824112"/>
    </source>
</evidence>
<dbReference type="Gene3D" id="2.40.170.20">
    <property type="entry name" value="TonB-dependent receptor, beta-barrel domain"/>
    <property type="match status" value="1"/>
</dbReference>
<evidence type="ECO:0000256" key="3">
    <source>
        <dbReference type="ARBA" id="ARBA00022452"/>
    </source>
</evidence>
<evidence type="ECO:0000256" key="2">
    <source>
        <dbReference type="ARBA" id="ARBA00022448"/>
    </source>
</evidence>
<dbReference type="PANTHER" id="PTHR40980">
    <property type="entry name" value="PLUG DOMAIN-CONTAINING PROTEIN"/>
    <property type="match status" value="1"/>
</dbReference>
<dbReference type="InterPro" id="IPR012910">
    <property type="entry name" value="Plug_dom"/>
</dbReference>
<evidence type="ECO:0000256" key="6">
    <source>
        <dbReference type="ARBA" id="ARBA00023136"/>
    </source>
</evidence>
<dbReference type="InterPro" id="IPR000531">
    <property type="entry name" value="Beta-barrel_TonB"/>
</dbReference>
<dbReference type="PROSITE" id="PS52016">
    <property type="entry name" value="TONB_DEPENDENT_REC_3"/>
    <property type="match status" value="1"/>
</dbReference>
<keyword evidence="4 8" id="KW-0812">Transmembrane</keyword>
<comment type="subcellular location">
    <subcellularLocation>
        <location evidence="1 8">Cell outer membrane</location>
        <topology evidence="1 8">Multi-pass membrane protein</topology>
    </subcellularLocation>
</comment>
<dbReference type="Pfam" id="PF00593">
    <property type="entry name" value="TonB_dep_Rec_b-barrel"/>
    <property type="match status" value="1"/>
</dbReference>
<keyword evidence="2 8" id="KW-0813">Transport</keyword>
<dbReference type="InterPro" id="IPR036942">
    <property type="entry name" value="Beta-barrel_TonB_sf"/>
</dbReference>
<accession>A0A9D1M9H5</accession>
<evidence type="ECO:0000259" key="12">
    <source>
        <dbReference type="Pfam" id="PF07715"/>
    </source>
</evidence>
<reference evidence="13" key="2">
    <citation type="journal article" date="2021" name="PeerJ">
        <title>Extensive microbial diversity within the chicken gut microbiome revealed by metagenomics and culture.</title>
        <authorList>
            <person name="Gilroy R."/>
            <person name="Ravi A."/>
            <person name="Getino M."/>
            <person name="Pursley I."/>
            <person name="Horton D.L."/>
            <person name="Alikhan N.F."/>
            <person name="Baker D."/>
            <person name="Gharbi K."/>
            <person name="Hall N."/>
            <person name="Watson M."/>
            <person name="Adriaenssens E.M."/>
            <person name="Foster-Nyarko E."/>
            <person name="Jarju S."/>
            <person name="Secka A."/>
            <person name="Antonio M."/>
            <person name="Oren A."/>
            <person name="Chaudhuri R.R."/>
            <person name="La Ragione R."/>
            <person name="Hildebrand F."/>
            <person name="Pallen M.J."/>
        </authorList>
    </citation>
    <scope>NUCLEOTIDE SEQUENCE</scope>
    <source>
        <strain evidence="13">CHK158-818</strain>
    </source>
</reference>
<evidence type="ECO:0000256" key="8">
    <source>
        <dbReference type="PROSITE-ProRule" id="PRU01360"/>
    </source>
</evidence>
<protein>
    <submittedName>
        <fullName evidence="13">TonB-dependent receptor</fullName>
    </submittedName>
</protein>
<gene>
    <name evidence="13" type="ORF">IAB03_09710</name>
</gene>
<reference evidence="13" key="1">
    <citation type="submission" date="2020-10" db="EMBL/GenBank/DDBJ databases">
        <authorList>
            <person name="Gilroy R."/>
        </authorList>
    </citation>
    <scope>NUCLEOTIDE SEQUENCE</scope>
    <source>
        <strain evidence="13">CHK158-818</strain>
    </source>
</reference>
<dbReference type="InterPro" id="IPR008969">
    <property type="entry name" value="CarboxyPept-like_regulatory"/>
</dbReference>
<dbReference type="Gene3D" id="2.170.130.10">
    <property type="entry name" value="TonB-dependent receptor, plug domain"/>
    <property type="match status" value="1"/>
</dbReference>
<dbReference type="InterPro" id="IPR037066">
    <property type="entry name" value="Plug_dom_sf"/>
</dbReference>
<sequence length="940" mass="106290">MKKLFFLSFLLQFLVQGLMAQDGGLISGSVIEKSSQRTLPGAMLTLDTLNRYTISDKNGYFEFLNVPSGEYQVTVSYLGYFPARRSAVVKVGENTTLVFEMEEDVQTLGEVVVMGDMIRGQAKAFNQQKTNKNITNVISADQVGRFPDANIGDALKRVPGITMQNDQGEARNIVVRGLASELNSVTLNGNRIPSAEGDNRKVQMDLIPSDMVQTIQVNKTLTPDMDGDAIGGSVDLVTRAASGGQRISVTTYGGYNPIRNGATGAGSIVYSNRFAKEKVGLVLSASYMNKDYGSDNIEGVWDQDDEGNVYLEEMDIRKYDVQRIRRSFSLNTDWKINGNNTIAFDAIYNWRDDRENRYRTSYQDIEPVYAGDGVSITGYTGAISRETKGGIDNSRNKNRRLEDQRVQSYALTGTHLVSPKFDMDWNLSYAKASEDRPHERYIEYLQEDLSMTQDLSDTYKPYISAPGQNPALFAFDKLTEQHDYTDEDEYAAKVNARVPLSAIAGQKGRLHFGLRGRLKSKERNNNFYEYSPVAGLPNLDGMGTVTYDDPLIQGKRYVPGTFVSNKWLGRVDLYNRSEFEAEADPSEYLVNNYNANEQIYASYLRWDQNITPDLMFIAGARVEHTRVEYEGAYSLDEDYENTGMNKMHNHYTNLLPSATLMWNVNKRMVLRGAFSTALARPNYYTLVPFADVKAEDREIQAGNPGLKATYSYNFDLIGEYYFKSVGILSAGLFYKNLDNFIYNYLDANYTTDKFAADFPQLPNPVPAGEQWQMVRPLNGDQVNLFGVELAFQRKLDFFDAEFLRNFSIMLNYTYTYSKTQGVYNEDGEERSDVKLPGTAPHMFNASLAWENSRFSARLSLNGTGSYIDEVGGDSFEDLYYDRQLFLDANASYRVGKGFRIFAEANNLTNQPLRYYQGTRSRMAQLEYYQGSFNLGVKWDL</sequence>
<dbReference type="Pfam" id="PF13715">
    <property type="entry name" value="CarbopepD_reg_2"/>
    <property type="match status" value="1"/>
</dbReference>
<keyword evidence="6 8" id="KW-0472">Membrane</keyword>
<dbReference type="Gene3D" id="2.60.40.1120">
    <property type="entry name" value="Carboxypeptidase-like, regulatory domain"/>
    <property type="match status" value="1"/>
</dbReference>
<evidence type="ECO:0000256" key="9">
    <source>
        <dbReference type="RuleBase" id="RU003357"/>
    </source>
</evidence>
<dbReference type="Pfam" id="PF07715">
    <property type="entry name" value="Plug"/>
    <property type="match status" value="1"/>
</dbReference>
<evidence type="ECO:0000256" key="5">
    <source>
        <dbReference type="ARBA" id="ARBA00023077"/>
    </source>
</evidence>
<dbReference type="GO" id="GO:0009279">
    <property type="term" value="C:cell outer membrane"/>
    <property type="evidence" value="ECO:0007669"/>
    <property type="project" value="UniProtKB-SubCell"/>
</dbReference>
<evidence type="ECO:0000256" key="1">
    <source>
        <dbReference type="ARBA" id="ARBA00004571"/>
    </source>
</evidence>
<dbReference type="EMBL" id="DVNA01000223">
    <property type="protein sequence ID" value="HIU56064.1"/>
    <property type="molecule type" value="Genomic_DNA"/>
</dbReference>
<evidence type="ECO:0000256" key="7">
    <source>
        <dbReference type="ARBA" id="ARBA00023237"/>
    </source>
</evidence>
<dbReference type="InterPro" id="IPR010104">
    <property type="entry name" value="TonB_rcpt_bac"/>
</dbReference>
<dbReference type="CDD" id="cd01347">
    <property type="entry name" value="ligand_gated_channel"/>
    <property type="match status" value="1"/>
</dbReference>
<keyword evidence="3 8" id="KW-1134">Transmembrane beta strand</keyword>
<keyword evidence="10" id="KW-0732">Signal</keyword>
<dbReference type="AlphaFoldDB" id="A0A9D1M9H5"/>
<feature type="chain" id="PRO_5039557385" evidence="10">
    <location>
        <begin position="21"/>
        <end position="940"/>
    </location>
</feature>